<gene>
    <name evidence="6" type="primary">thi4</name>
    <name evidence="7" type="ORF">C4541_01590</name>
</gene>
<dbReference type="GO" id="GO:0009229">
    <property type="term" value="P:thiamine diphosphate biosynthetic process"/>
    <property type="evidence" value="ECO:0007669"/>
    <property type="project" value="UniProtKB-UniRule"/>
</dbReference>
<dbReference type="EMBL" id="QZJZ01000010">
    <property type="protein sequence ID" value="RJP61719.1"/>
    <property type="molecule type" value="Genomic_DNA"/>
</dbReference>
<keyword evidence="5 6" id="KW-0520">NAD</keyword>
<dbReference type="EC" id="2.4.2.59" evidence="6"/>
<feature type="binding site" description="in other chain" evidence="6">
    <location>
        <position position="171"/>
    </location>
    <ligand>
        <name>Fe cation</name>
        <dbReference type="ChEBI" id="CHEBI:24875"/>
        <note>ligand shared between two adjacent protomers</note>
    </ligand>
</feature>
<evidence type="ECO:0000256" key="6">
    <source>
        <dbReference type="HAMAP-Rule" id="MF_00304"/>
    </source>
</evidence>
<dbReference type="SUPFAM" id="SSF51905">
    <property type="entry name" value="FAD/NAD(P)-binding domain"/>
    <property type="match status" value="1"/>
</dbReference>
<evidence type="ECO:0000256" key="3">
    <source>
        <dbReference type="ARBA" id="ARBA00022977"/>
    </source>
</evidence>
<dbReference type="NCBIfam" id="TIGR00292">
    <property type="entry name" value="sulfide-dependent adenosine diphosphate thiazole synthase"/>
    <property type="match status" value="1"/>
</dbReference>
<evidence type="ECO:0000256" key="2">
    <source>
        <dbReference type="ARBA" id="ARBA00022723"/>
    </source>
</evidence>
<evidence type="ECO:0000256" key="1">
    <source>
        <dbReference type="ARBA" id="ARBA00022679"/>
    </source>
</evidence>
<feature type="binding site" description="in other chain" evidence="6">
    <location>
        <position position="36"/>
    </location>
    <ligand>
        <name>NAD(+)</name>
        <dbReference type="ChEBI" id="CHEBI:57540"/>
        <note>ligand shared between two adjacent protomers</note>
    </ligand>
</feature>
<organism evidence="7 8">
    <name type="scientific">Candidatus Auribacter fodinae</name>
    <dbReference type="NCBI Taxonomy" id="2093366"/>
    <lineage>
        <taxon>Bacteria</taxon>
        <taxon>Pseudomonadati</taxon>
        <taxon>Candidatus Auribacterota</taxon>
        <taxon>Candidatus Auribacteria</taxon>
        <taxon>Candidatus Auribacterales</taxon>
        <taxon>Candidatus Auribacteraceae</taxon>
        <taxon>Candidatus Auribacter</taxon>
    </lineage>
</organism>
<keyword evidence="4 6" id="KW-0408">Iron</keyword>
<evidence type="ECO:0000313" key="8">
    <source>
        <dbReference type="Proteomes" id="UP000266426"/>
    </source>
</evidence>
<feature type="binding site" evidence="6">
    <location>
        <position position="156"/>
    </location>
    <ligand>
        <name>Fe cation</name>
        <dbReference type="ChEBI" id="CHEBI:24875"/>
        <note>ligand shared between two adjacent protomers</note>
    </ligand>
</feature>
<dbReference type="PRINTS" id="PR00419">
    <property type="entry name" value="ADXRDTASE"/>
</dbReference>
<sequence>MPLDDLIVSRAIIDEYHTTLVDALNMDVAIVGGGPAGLVAGYYLAKQGYKVSLFERKLSIGGGMWGGGIMFNKIVLQEDALKVLNEFNVRVKKYRDNYYVADSVETVGALIYHATQAGLQIFNCMSIEDVKITADDAVCGLVVNWTSVELTNMHVDPITFGAKFVIDATGHSCDMANIILKRIGKVLFTPTGDIMGEGSMNAELAEKVVAENSREIYKNLYVTGMAANAIWGSKRMGPIFGGMLLSGKKVADDISARLAQEAVNA</sequence>
<feature type="binding site" evidence="6">
    <location>
        <begin position="154"/>
        <end position="156"/>
    </location>
    <ligand>
        <name>NAD(+)</name>
        <dbReference type="ChEBI" id="CHEBI:57540"/>
        <note>ligand shared between two adjacent protomers</note>
    </ligand>
</feature>
<comment type="function">
    <text evidence="6">Involved in the biosynthesis of the thiazole moiety of thiamine. Catalyzes the conversion of NAD and glycine to adenosine diphosphate 5-(2-hydroxyethyl)-4-methylthiazole-2-carboxylate (ADT), an adenylated thiazole intermediate, using free sulfide as a source of sulfur.</text>
</comment>
<dbReference type="HAMAP" id="MF_00304">
    <property type="entry name" value="Thi4"/>
    <property type="match status" value="1"/>
</dbReference>
<dbReference type="InterPro" id="IPR022828">
    <property type="entry name" value="Thi4_prok"/>
</dbReference>
<comment type="caution">
    <text evidence="7">The sequence shown here is derived from an EMBL/GenBank/DDBJ whole genome shotgun (WGS) entry which is preliminary data.</text>
</comment>
<dbReference type="GO" id="GO:0009228">
    <property type="term" value="P:thiamine biosynthetic process"/>
    <property type="evidence" value="ECO:0007669"/>
    <property type="project" value="UniProtKB-KW"/>
</dbReference>
<dbReference type="GO" id="GO:0052837">
    <property type="term" value="P:thiazole biosynthetic process"/>
    <property type="evidence" value="ECO:0007669"/>
    <property type="project" value="UniProtKB-UniRule"/>
</dbReference>
<dbReference type="Gene3D" id="3.50.50.60">
    <property type="entry name" value="FAD/NAD(P)-binding domain"/>
    <property type="match status" value="1"/>
</dbReference>
<feature type="binding site" description="in other chain" evidence="6">
    <location>
        <position position="225"/>
    </location>
    <ligand>
        <name>NAD(+)</name>
        <dbReference type="ChEBI" id="CHEBI:57540"/>
        <note>ligand shared between two adjacent protomers</note>
    </ligand>
</feature>
<evidence type="ECO:0000256" key="5">
    <source>
        <dbReference type="ARBA" id="ARBA00023027"/>
    </source>
</evidence>
<comment type="pathway">
    <text evidence="6">Cofactor biosynthesis; thiamine diphosphate biosynthesis.</text>
</comment>
<keyword evidence="1 6" id="KW-0808">Transferase</keyword>
<feature type="binding site" description="in other chain" evidence="6">
    <location>
        <begin position="55"/>
        <end position="56"/>
    </location>
    <ligand>
        <name>NAD(+)</name>
        <dbReference type="ChEBI" id="CHEBI:57540"/>
        <note>ligand shared between two adjacent protomers</note>
    </ligand>
</feature>
<dbReference type="UniPathway" id="UPA00060"/>
<dbReference type="PANTHER" id="PTHR43422:SF3">
    <property type="entry name" value="THIAMINE THIAZOLE SYNTHASE"/>
    <property type="match status" value="1"/>
</dbReference>
<comment type="cofactor">
    <cofactor evidence="6">
        <name>Fe(2+)</name>
        <dbReference type="ChEBI" id="CHEBI:29033"/>
    </cofactor>
</comment>
<dbReference type="PANTHER" id="PTHR43422">
    <property type="entry name" value="THIAMINE THIAZOLE SYNTHASE"/>
    <property type="match status" value="1"/>
</dbReference>
<keyword evidence="3 6" id="KW-0784">Thiamine biosynthesis</keyword>
<dbReference type="InterPro" id="IPR036188">
    <property type="entry name" value="FAD/NAD-bd_sf"/>
</dbReference>
<keyword evidence="2 6" id="KW-0479">Metal-binding</keyword>
<feature type="binding site" evidence="6">
    <location>
        <position position="235"/>
    </location>
    <ligand>
        <name>glycine</name>
        <dbReference type="ChEBI" id="CHEBI:57305"/>
    </ligand>
</feature>
<comment type="subunit">
    <text evidence="6">Homooctamer; tetramer of dimers.</text>
</comment>
<evidence type="ECO:0000313" key="7">
    <source>
        <dbReference type="EMBL" id="RJP61719.1"/>
    </source>
</evidence>
<comment type="similarity">
    <text evidence="6">Belongs to the THI4 family.</text>
</comment>
<dbReference type="AlphaFoldDB" id="A0A3A4R9X9"/>
<name>A0A3A4R9X9_9BACT</name>
<comment type="catalytic activity">
    <reaction evidence="6">
        <text>hydrogen sulfide + glycine + NAD(+) = ADP-5-ethyl-4-methylthiazole-2-carboxylate + nicotinamide + 3 H2O + H(+)</text>
        <dbReference type="Rhea" id="RHEA:55704"/>
        <dbReference type="ChEBI" id="CHEBI:15377"/>
        <dbReference type="ChEBI" id="CHEBI:15378"/>
        <dbReference type="ChEBI" id="CHEBI:17154"/>
        <dbReference type="ChEBI" id="CHEBI:29919"/>
        <dbReference type="ChEBI" id="CHEBI:57305"/>
        <dbReference type="ChEBI" id="CHEBI:57540"/>
        <dbReference type="ChEBI" id="CHEBI:139151"/>
        <dbReference type="EC" id="2.4.2.59"/>
    </reaction>
</comment>
<comment type="caution">
    <text evidence="6">Lacks conserved residue(s) required for the propagation of feature annotation.</text>
</comment>
<protein>
    <recommendedName>
        <fullName evidence="6">Thiamine thiazole synthase</fullName>
        <ecNumber evidence="6">2.4.2.59</ecNumber>
    </recommendedName>
</protein>
<dbReference type="InterPro" id="IPR002922">
    <property type="entry name" value="Thi4_fam"/>
</dbReference>
<dbReference type="GO" id="GO:0005506">
    <property type="term" value="F:iron ion binding"/>
    <property type="evidence" value="ECO:0007669"/>
    <property type="project" value="UniProtKB-UniRule"/>
</dbReference>
<evidence type="ECO:0000256" key="4">
    <source>
        <dbReference type="ARBA" id="ARBA00023004"/>
    </source>
</evidence>
<feature type="binding site" description="in other chain" evidence="6">
    <location>
        <position position="63"/>
    </location>
    <ligand>
        <name>NAD(+)</name>
        <dbReference type="ChEBI" id="CHEBI:57540"/>
        <note>ligand shared between two adjacent protomers</note>
    </ligand>
</feature>
<dbReference type="GO" id="GO:0016763">
    <property type="term" value="F:pentosyltransferase activity"/>
    <property type="evidence" value="ECO:0007669"/>
    <property type="project" value="UniProtKB-UniRule"/>
</dbReference>
<dbReference type="Pfam" id="PF01946">
    <property type="entry name" value="Thi4"/>
    <property type="match status" value="1"/>
</dbReference>
<reference evidence="7 8" key="1">
    <citation type="journal article" date="2017" name="ISME J.">
        <title>Energy and carbon metabolisms in a deep terrestrial subsurface fluid microbial community.</title>
        <authorList>
            <person name="Momper L."/>
            <person name="Jungbluth S.P."/>
            <person name="Lee M.D."/>
            <person name="Amend J.P."/>
        </authorList>
    </citation>
    <scope>NUCLEOTIDE SEQUENCE [LARGE SCALE GENOMIC DNA]</scope>
    <source>
        <strain evidence="7">SURF_26</strain>
    </source>
</reference>
<proteinExistence type="inferred from homology"/>
<accession>A0A3A4R9X9</accession>
<dbReference type="Proteomes" id="UP000266426">
    <property type="component" value="Unassembled WGS sequence"/>
</dbReference>
<feature type="binding site" description="in other chain" evidence="6">
    <location>
        <position position="127"/>
    </location>
    <ligand>
        <name>NAD(+)</name>
        <dbReference type="ChEBI" id="CHEBI:57540"/>
        <note>ligand shared between two adjacent protomers</note>
    </ligand>
</feature>